<gene>
    <name evidence="1" type="ORF">Tco_1122850</name>
</gene>
<dbReference type="PANTHER" id="PTHR48462">
    <property type="entry name" value="PROTEIN, PUTATIVE-RELATED"/>
    <property type="match status" value="1"/>
</dbReference>
<name>A0ABQ5J1S8_9ASTR</name>
<comment type="caution">
    <text evidence="1">The sequence shown here is derived from an EMBL/GenBank/DDBJ whole genome shotgun (WGS) entry which is preliminary data.</text>
</comment>
<organism evidence="1 2">
    <name type="scientific">Tanacetum coccineum</name>
    <dbReference type="NCBI Taxonomy" id="301880"/>
    <lineage>
        <taxon>Eukaryota</taxon>
        <taxon>Viridiplantae</taxon>
        <taxon>Streptophyta</taxon>
        <taxon>Embryophyta</taxon>
        <taxon>Tracheophyta</taxon>
        <taxon>Spermatophyta</taxon>
        <taxon>Magnoliopsida</taxon>
        <taxon>eudicotyledons</taxon>
        <taxon>Gunneridae</taxon>
        <taxon>Pentapetalae</taxon>
        <taxon>asterids</taxon>
        <taxon>campanulids</taxon>
        <taxon>Asterales</taxon>
        <taxon>Asteraceae</taxon>
        <taxon>Asteroideae</taxon>
        <taxon>Anthemideae</taxon>
        <taxon>Anthemidinae</taxon>
        <taxon>Tanacetum</taxon>
    </lineage>
</organism>
<accession>A0ABQ5J1S8</accession>
<reference evidence="1" key="2">
    <citation type="submission" date="2022-01" db="EMBL/GenBank/DDBJ databases">
        <authorList>
            <person name="Yamashiro T."/>
            <person name="Shiraishi A."/>
            <person name="Satake H."/>
            <person name="Nakayama K."/>
        </authorList>
    </citation>
    <scope>NUCLEOTIDE SEQUENCE</scope>
</reference>
<protein>
    <submittedName>
        <fullName evidence="1">Uncharacterized protein</fullName>
    </submittedName>
</protein>
<evidence type="ECO:0000313" key="2">
    <source>
        <dbReference type="Proteomes" id="UP001151760"/>
    </source>
</evidence>
<keyword evidence="2" id="KW-1185">Reference proteome</keyword>
<sequence>MVRVVVCISILTKLRFSGLRKTLEAGLMVFSRLIFLGPCMALNYGGPVSVDFDFSSELVMKRVSKTIGLLDAVAKINDPQCKLLLLCACTGISKLYFVMRTRLPRVFESAQHSFDVALCSAMERIVTASGPGFGDWQWRLATLPFAFGGLGVYSTGDVLNYAFLASRLQCVALQTKRLRHVGIVASGSTFVDALCVFNTYMEIDLLSNHSEIAAPNS</sequence>
<reference evidence="1" key="1">
    <citation type="journal article" date="2022" name="Int. J. Mol. Sci.">
        <title>Draft Genome of Tanacetum Coccineum: Genomic Comparison of Closely Related Tanacetum-Family Plants.</title>
        <authorList>
            <person name="Yamashiro T."/>
            <person name="Shiraishi A."/>
            <person name="Nakayama K."/>
            <person name="Satake H."/>
        </authorList>
    </citation>
    <scope>NUCLEOTIDE SEQUENCE</scope>
</reference>
<dbReference type="PANTHER" id="PTHR48462:SF1">
    <property type="entry name" value="PROTEIN, PUTATIVE-RELATED"/>
    <property type="match status" value="1"/>
</dbReference>
<dbReference type="EMBL" id="BQNB010021440">
    <property type="protein sequence ID" value="GJU06420.1"/>
    <property type="molecule type" value="Genomic_DNA"/>
</dbReference>
<proteinExistence type="predicted"/>
<evidence type="ECO:0000313" key="1">
    <source>
        <dbReference type="EMBL" id="GJU06420.1"/>
    </source>
</evidence>
<dbReference type="Proteomes" id="UP001151760">
    <property type="component" value="Unassembled WGS sequence"/>
</dbReference>